<evidence type="ECO:0000313" key="1">
    <source>
        <dbReference type="EMBL" id="MFC3142301.1"/>
    </source>
</evidence>
<gene>
    <name evidence="1" type="ORF">ACFOGP_06250</name>
</gene>
<name>A0ABV7GRX4_9RHOB</name>
<reference evidence="2" key="1">
    <citation type="journal article" date="2019" name="Int. J. Syst. Evol. Microbiol.">
        <title>The Global Catalogue of Microorganisms (GCM) 10K type strain sequencing project: providing services to taxonomists for standard genome sequencing and annotation.</title>
        <authorList>
            <consortium name="The Broad Institute Genomics Platform"/>
            <consortium name="The Broad Institute Genome Sequencing Center for Infectious Disease"/>
            <person name="Wu L."/>
            <person name="Ma J."/>
        </authorList>
    </citation>
    <scope>NUCLEOTIDE SEQUENCE [LARGE SCALE GENOMIC DNA]</scope>
    <source>
        <strain evidence="2">KCTC 52366</strain>
    </source>
</reference>
<dbReference type="RefSeq" id="WP_275634041.1">
    <property type="nucleotide sequence ID" value="NZ_JARGYD010000007.1"/>
</dbReference>
<evidence type="ECO:0000313" key="2">
    <source>
        <dbReference type="Proteomes" id="UP001595632"/>
    </source>
</evidence>
<dbReference type="Proteomes" id="UP001595632">
    <property type="component" value="Unassembled WGS sequence"/>
</dbReference>
<keyword evidence="2" id="KW-1185">Reference proteome</keyword>
<comment type="caution">
    <text evidence="1">The sequence shown here is derived from an EMBL/GenBank/DDBJ whole genome shotgun (WGS) entry which is preliminary data.</text>
</comment>
<protein>
    <submittedName>
        <fullName evidence="1">Uncharacterized protein</fullName>
    </submittedName>
</protein>
<sequence length="52" mass="5572">MASKANWIAKIVKESATLEVKMPWTRGARRDAFIAKRAAATAKPGHPAHGAT</sequence>
<proteinExistence type="predicted"/>
<organism evidence="1 2">
    <name type="scientific">Psychromarinibacter halotolerans</name>
    <dbReference type="NCBI Taxonomy" id="1775175"/>
    <lineage>
        <taxon>Bacteria</taxon>
        <taxon>Pseudomonadati</taxon>
        <taxon>Pseudomonadota</taxon>
        <taxon>Alphaproteobacteria</taxon>
        <taxon>Rhodobacterales</taxon>
        <taxon>Paracoccaceae</taxon>
        <taxon>Psychromarinibacter</taxon>
    </lineage>
</organism>
<dbReference type="EMBL" id="JBHRTB010000010">
    <property type="protein sequence ID" value="MFC3142301.1"/>
    <property type="molecule type" value="Genomic_DNA"/>
</dbReference>
<accession>A0ABV7GRX4</accession>